<sequence length="307" mass="32872">MAAAAATSSQHVNSQQHPDMLSCSRSQTKRQQGHHINPASLEIAQHVSPPQAIIVQHSDRVHHPSPHRAPAAVERCSSRPLVPRIPVERDAMTSRLCPPPQPRTHILFGAWICNNPLPGVFERGDAGGGKTTMHRRQLPSDDGMVRLLDDEALAGSQAPAQMLASRFCEPSGSIRLGTEPCTASSCASAPIAECLQGLGGKSCVAGLDLVDNEERRLGHAKNAVGALGTHWKSTNRQGNPVLEMTWCMIVTTLFARTSGNRSPACPPPVRLGGLGGRAEDRRPWSSPPYRFSWLIDGGSLTSSVPLA</sequence>
<dbReference type="Proteomes" id="UP001230504">
    <property type="component" value="Unassembled WGS sequence"/>
</dbReference>
<evidence type="ECO:0000313" key="2">
    <source>
        <dbReference type="EMBL" id="KAK1599404.1"/>
    </source>
</evidence>
<feature type="region of interest" description="Disordered" evidence="1">
    <location>
        <begin position="258"/>
        <end position="279"/>
    </location>
</feature>
<gene>
    <name evidence="2" type="ORF">LY79DRAFT_139934</name>
</gene>
<reference evidence="2" key="1">
    <citation type="submission" date="2021-06" db="EMBL/GenBank/DDBJ databases">
        <title>Comparative genomics, transcriptomics and evolutionary studies reveal genomic signatures of adaptation to plant cell wall in hemibiotrophic fungi.</title>
        <authorList>
            <consortium name="DOE Joint Genome Institute"/>
            <person name="Baroncelli R."/>
            <person name="Diaz J.F."/>
            <person name="Benocci T."/>
            <person name="Peng M."/>
            <person name="Battaglia E."/>
            <person name="Haridas S."/>
            <person name="Andreopoulos W."/>
            <person name="Labutti K."/>
            <person name="Pangilinan J."/>
            <person name="Floch G.L."/>
            <person name="Makela M.R."/>
            <person name="Henrissat B."/>
            <person name="Grigoriev I.V."/>
            <person name="Crouch J.A."/>
            <person name="De Vries R.P."/>
            <person name="Sukno S.A."/>
            <person name="Thon M.R."/>
        </authorList>
    </citation>
    <scope>NUCLEOTIDE SEQUENCE</scope>
    <source>
        <strain evidence="2">CBS 125086</strain>
    </source>
</reference>
<protein>
    <submittedName>
        <fullName evidence="2">Uncharacterized protein</fullName>
    </submittedName>
</protein>
<dbReference type="EMBL" id="JAHLJV010000002">
    <property type="protein sequence ID" value="KAK1599404.1"/>
    <property type="molecule type" value="Genomic_DNA"/>
</dbReference>
<evidence type="ECO:0000313" key="3">
    <source>
        <dbReference type="Proteomes" id="UP001230504"/>
    </source>
</evidence>
<keyword evidence="3" id="KW-1185">Reference proteome</keyword>
<evidence type="ECO:0000256" key="1">
    <source>
        <dbReference type="SAM" id="MobiDB-lite"/>
    </source>
</evidence>
<accession>A0AAD8VAP4</accession>
<feature type="compositionally biased region" description="Polar residues" evidence="1">
    <location>
        <begin position="1"/>
        <end position="26"/>
    </location>
</feature>
<dbReference type="RefSeq" id="XP_060419993.1">
    <property type="nucleotide sequence ID" value="XM_060550947.1"/>
</dbReference>
<dbReference type="AlphaFoldDB" id="A0AAD8VAP4"/>
<proteinExistence type="predicted"/>
<name>A0AAD8VAP4_9PEZI</name>
<organism evidence="2 3">
    <name type="scientific">Colletotrichum navitas</name>
    <dbReference type="NCBI Taxonomy" id="681940"/>
    <lineage>
        <taxon>Eukaryota</taxon>
        <taxon>Fungi</taxon>
        <taxon>Dikarya</taxon>
        <taxon>Ascomycota</taxon>
        <taxon>Pezizomycotina</taxon>
        <taxon>Sordariomycetes</taxon>
        <taxon>Hypocreomycetidae</taxon>
        <taxon>Glomerellales</taxon>
        <taxon>Glomerellaceae</taxon>
        <taxon>Colletotrichum</taxon>
        <taxon>Colletotrichum graminicola species complex</taxon>
    </lineage>
</organism>
<dbReference type="GeneID" id="85435187"/>
<feature type="region of interest" description="Disordered" evidence="1">
    <location>
        <begin position="1"/>
        <end position="34"/>
    </location>
</feature>
<comment type="caution">
    <text evidence="2">The sequence shown here is derived from an EMBL/GenBank/DDBJ whole genome shotgun (WGS) entry which is preliminary data.</text>
</comment>